<dbReference type="OrthoDB" id="10003286at2"/>
<reference evidence="2 3" key="1">
    <citation type="submission" date="2019-04" db="EMBL/GenBank/DDBJ databases">
        <title>Streptomyces oryziradicis sp. nov., a novel actinomycete isolated from rhizosphere soil of rice (Oryza sativa L.).</title>
        <authorList>
            <person name="Li C."/>
        </authorList>
    </citation>
    <scope>NUCLEOTIDE SEQUENCE [LARGE SCALE GENOMIC DNA]</scope>
    <source>
        <strain evidence="2 3">NEAU-C40</strain>
    </source>
</reference>
<feature type="compositionally biased region" description="Acidic residues" evidence="1">
    <location>
        <begin position="41"/>
        <end position="50"/>
    </location>
</feature>
<dbReference type="AlphaFoldDB" id="A0A4U0STR4"/>
<sequence length="66" mass="6325">MSAYGTKDAPSAPKAPGCPGFSMRDLLAAGAAANTISTPPEGDDAAEADPEPGAGAGDEPDAAVSH</sequence>
<comment type="caution">
    <text evidence="2">The sequence shown here is derived from an EMBL/GenBank/DDBJ whole genome shotgun (WGS) entry which is preliminary data.</text>
</comment>
<feature type="region of interest" description="Disordered" evidence="1">
    <location>
        <begin position="1"/>
        <end position="66"/>
    </location>
</feature>
<protein>
    <submittedName>
        <fullName evidence="2">Uncharacterized protein</fullName>
    </submittedName>
</protein>
<keyword evidence="3" id="KW-1185">Reference proteome</keyword>
<evidence type="ECO:0000313" key="3">
    <source>
        <dbReference type="Proteomes" id="UP000305778"/>
    </source>
</evidence>
<proteinExistence type="predicted"/>
<name>A0A4U0STR4_9ACTN</name>
<dbReference type="RefSeq" id="WP_136721793.1">
    <property type="nucleotide sequence ID" value="NZ_SUMC01000002.1"/>
</dbReference>
<accession>A0A4U0STR4</accession>
<organism evidence="2 3">
    <name type="scientific">Actinacidiphila oryziradicis</name>
    <dbReference type="NCBI Taxonomy" id="2571141"/>
    <lineage>
        <taxon>Bacteria</taxon>
        <taxon>Bacillati</taxon>
        <taxon>Actinomycetota</taxon>
        <taxon>Actinomycetes</taxon>
        <taxon>Kitasatosporales</taxon>
        <taxon>Streptomycetaceae</taxon>
        <taxon>Actinacidiphila</taxon>
    </lineage>
</organism>
<dbReference type="Proteomes" id="UP000305778">
    <property type="component" value="Unassembled WGS sequence"/>
</dbReference>
<evidence type="ECO:0000313" key="2">
    <source>
        <dbReference type="EMBL" id="TKA12918.1"/>
    </source>
</evidence>
<gene>
    <name evidence="2" type="ORF">FCI23_02635</name>
</gene>
<evidence type="ECO:0000256" key="1">
    <source>
        <dbReference type="SAM" id="MobiDB-lite"/>
    </source>
</evidence>
<dbReference type="EMBL" id="SUMC01000002">
    <property type="protein sequence ID" value="TKA12918.1"/>
    <property type="molecule type" value="Genomic_DNA"/>
</dbReference>